<dbReference type="GO" id="GO:0005634">
    <property type="term" value="C:nucleus"/>
    <property type="evidence" value="ECO:0007669"/>
    <property type="project" value="TreeGrafter"/>
</dbReference>
<evidence type="ECO:0000256" key="2">
    <source>
        <dbReference type="ARBA" id="ARBA00022614"/>
    </source>
</evidence>
<dbReference type="InterPro" id="IPR032675">
    <property type="entry name" value="LRR_dom_sf"/>
</dbReference>
<comment type="caution">
    <text evidence="5">The sequence shown here is derived from an EMBL/GenBank/DDBJ whole genome shotgun (WGS) entry which is preliminary data.</text>
</comment>
<dbReference type="EMBL" id="JAABOA010002288">
    <property type="protein sequence ID" value="KAF9580089.1"/>
    <property type="molecule type" value="Genomic_DNA"/>
</dbReference>
<proteinExistence type="predicted"/>
<dbReference type="PANTHER" id="PTHR24113">
    <property type="entry name" value="RAN GTPASE-ACTIVATING PROTEIN 1"/>
    <property type="match status" value="1"/>
</dbReference>
<dbReference type="SMART" id="SM00368">
    <property type="entry name" value="LRR_RI"/>
    <property type="match status" value="7"/>
</dbReference>
<accession>A0A9P6KC85</accession>
<keyword evidence="6" id="KW-1185">Reference proteome</keyword>
<evidence type="ECO:0000256" key="4">
    <source>
        <dbReference type="SAM" id="MobiDB-lite"/>
    </source>
</evidence>
<evidence type="ECO:0000256" key="3">
    <source>
        <dbReference type="ARBA" id="ARBA00022737"/>
    </source>
</evidence>
<feature type="region of interest" description="Disordered" evidence="4">
    <location>
        <begin position="507"/>
        <end position="567"/>
    </location>
</feature>
<dbReference type="Gene3D" id="3.80.10.10">
    <property type="entry name" value="Ribonuclease Inhibitor"/>
    <property type="match status" value="3"/>
</dbReference>
<dbReference type="SUPFAM" id="SSF52047">
    <property type="entry name" value="RNI-like"/>
    <property type="match status" value="1"/>
</dbReference>
<organism evidence="5 6">
    <name type="scientific">Lunasporangiospora selenospora</name>
    <dbReference type="NCBI Taxonomy" id="979761"/>
    <lineage>
        <taxon>Eukaryota</taxon>
        <taxon>Fungi</taxon>
        <taxon>Fungi incertae sedis</taxon>
        <taxon>Mucoromycota</taxon>
        <taxon>Mortierellomycotina</taxon>
        <taxon>Mortierellomycetes</taxon>
        <taxon>Mortierellales</taxon>
        <taxon>Mortierellaceae</taxon>
        <taxon>Lunasporangiospora</taxon>
    </lineage>
</organism>
<sequence length="668" mass="72746">MAPVVAAIKHGNFLMLSDAYLDLLLRNMAGKNSTALETICISAAVISATDAKFLARLIKSSDVANIKRLKLDRDSISQQAFKIMFEAWKWNRTITSLSLVRSGVNDKVIKYLAKMIGKNNTLLELDLSNNRFTSQGVEVLCSELARHPSLTRLCLQSNSLKTAAAPFLANMLSKNRALLHLNVGSNRLGAMGCAMIAEAVRINTTLTSISLDMNEMGSQGAAAMARALDVNKTLTYLYLPNNNIGDQGLIILCKSLERNSTLIGLDLELNHIGYGQTVVGIEALGKALVSNHALREINLSYNTLSAAAIDALMEGVTANTTLESILFTNCGISTEGALSISKILPIATGLQNIGLTSNPDISVDGYWALATGLSKNRSVKGMQLDYNSEDRHVLYESIQHSLTRNYLWQQAVYSASCRILSFARVVLLGRYNDPRLLQQSSRRMSLNTRKHHGSPWKLLRKIKLGRTNSGRSTPSIPSSQKNQYGQEIGIEAEGRDDIIAPTIHLEPRAQGNAVQVPGAGNPSRDVSRTSSPAVSIRSLSVHSNSQSQRALGPRSGPSNMLLPFQQTLGFSPPSPCASLKNVKELALQRSRFESGTGDQDSYDHDESGYGAEEDEYEQIGGGVHRVMANLIRMPYEIFETICVFLDPGHTMTIAQIRVTLAVAGDRTT</sequence>
<gene>
    <name evidence="5" type="ORF">BGW38_003396</name>
</gene>
<dbReference type="PANTHER" id="PTHR24113:SF12">
    <property type="entry name" value="RAN GTPASE-ACTIVATING PROTEIN 1"/>
    <property type="match status" value="1"/>
</dbReference>
<feature type="non-terminal residue" evidence="5">
    <location>
        <position position="668"/>
    </location>
</feature>
<dbReference type="AlphaFoldDB" id="A0A9P6KC85"/>
<evidence type="ECO:0000256" key="1">
    <source>
        <dbReference type="ARBA" id="ARBA00022468"/>
    </source>
</evidence>
<evidence type="ECO:0008006" key="7">
    <source>
        <dbReference type="Google" id="ProtNLM"/>
    </source>
</evidence>
<keyword evidence="1" id="KW-0343">GTPase activation</keyword>
<dbReference type="GO" id="GO:0048471">
    <property type="term" value="C:perinuclear region of cytoplasm"/>
    <property type="evidence" value="ECO:0007669"/>
    <property type="project" value="TreeGrafter"/>
</dbReference>
<reference evidence="5" key="1">
    <citation type="journal article" date="2020" name="Fungal Divers.">
        <title>Resolving the Mortierellaceae phylogeny through synthesis of multi-gene phylogenetics and phylogenomics.</title>
        <authorList>
            <person name="Vandepol N."/>
            <person name="Liber J."/>
            <person name="Desiro A."/>
            <person name="Na H."/>
            <person name="Kennedy M."/>
            <person name="Barry K."/>
            <person name="Grigoriev I.V."/>
            <person name="Miller A.N."/>
            <person name="O'Donnell K."/>
            <person name="Stajich J.E."/>
            <person name="Bonito G."/>
        </authorList>
    </citation>
    <scope>NUCLEOTIDE SEQUENCE</scope>
    <source>
        <strain evidence="5">KOD1015</strain>
    </source>
</reference>
<dbReference type="Pfam" id="PF13516">
    <property type="entry name" value="LRR_6"/>
    <property type="match status" value="4"/>
</dbReference>
<dbReference type="InterPro" id="IPR001611">
    <property type="entry name" value="Leu-rich_rpt"/>
</dbReference>
<dbReference type="GO" id="GO:0031267">
    <property type="term" value="F:small GTPase binding"/>
    <property type="evidence" value="ECO:0007669"/>
    <property type="project" value="TreeGrafter"/>
</dbReference>
<keyword evidence="3" id="KW-0677">Repeat</keyword>
<dbReference type="InterPro" id="IPR027038">
    <property type="entry name" value="RanGap"/>
</dbReference>
<dbReference type="OrthoDB" id="120976at2759"/>
<dbReference type="GO" id="GO:0005096">
    <property type="term" value="F:GTPase activator activity"/>
    <property type="evidence" value="ECO:0007669"/>
    <property type="project" value="UniProtKB-KW"/>
</dbReference>
<protein>
    <recommendedName>
        <fullName evidence="7">RNI-like protein</fullName>
    </recommendedName>
</protein>
<feature type="compositionally biased region" description="Polar residues" evidence="4">
    <location>
        <begin position="528"/>
        <end position="549"/>
    </location>
</feature>
<dbReference type="GO" id="GO:0006913">
    <property type="term" value="P:nucleocytoplasmic transport"/>
    <property type="evidence" value="ECO:0007669"/>
    <property type="project" value="TreeGrafter"/>
</dbReference>
<evidence type="ECO:0000313" key="6">
    <source>
        <dbReference type="Proteomes" id="UP000780801"/>
    </source>
</evidence>
<evidence type="ECO:0000313" key="5">
    <source>
        <dbReference type="EMBL" id="KAF9580089.1"/>
    </source>
</evidence>
<name>A0A9P6KC85_9FUNG</name>
<keyword evidence="2" id="KW-0433">Leucine-rich repeat</keyword>
<dbReference type="Proteomes" id="UP000780801">
    <property type="component" value="Unassembled WGS sequence"/>
</dbReference>
<dbReference type="GO" id="GO:0005829">
    <property type="term" value="C:cytosol"/>
    <property type="evidence" value="ECO:0007669"/>
    <property type="project" value="TreeGrafter"/>
</dbReference>